<dbReference type="InterPro" id="IPR005084">
    <property type="entry name" value="CBM6"/>
</dbReference>
<dbReference type="RefSeq" id="WP_090631840.1">
    <property type="nucleotide sequence ID" value="NZ_CVRB01000001.1"/>
</dbReference>
<dbReference type="GO" id="GO:0016787">
    <property type="term" value="F:hydrolase activity"/>
    <property type="evidence" value="ECO:0007669"/>
    <property type="project" value="InterPro"/>
</dbReference>
<evidence type="ECO:0000259" key="3">
    <source>
        <dbReference type="PROSITE" id="PS50853"/>
    </source>
</evidence>
<evidence type="ECO:0000259" key="4">
    <source>
        <dbReference type="PROSITE" id="PS51175"/>
    </source>
</evidence>
<dbReference type="InterPro" id="IPR051918">
    <property type="entry name" value="STPP_CPPED1"/>
</dbReference>
<organism evidence="5 6">
    <name type="scientific">Neobacillus massiliamazoniensis</name>
    <dbReference type="NCBI Taxonomy" id="1499688"/>
    <lineage>
        <taxon>Bacteria</taxon>
        <taxon>Bacillati</taxon>
        <taxon>Bacillota</taxon>
        <taxon>Bacilli</taxon>
        <taxon>Bacillales</taxon>
        <taxon>Bacillaceae</taxon>
        <taxon>Neobacillus</taxon>
    </lineage>
</organism>
<dbReference type="InterPro" id="IPR008979">
    <property type="entry name" value="Galactose-bd-like_sf"/>
</dbReference>
<reference evidence="6" key="1">
    <citation type="submission" date="2015-05" db="EMBL/GenBank/DDBJ databases">
        <authorList>
            <person name="Urmite Genomes"/>
        </authorList>
    </citation>
    <scope>NUCLEOTIDE SEQUENCE [LARGE SCALE GENOMIC DNA]</scope>
    <source>
        <strain evidence="6">LF1</strain>
    </source>
</reference>
<keyword evidence="6" id="KW-1185">Reference proteome</keyword>
<dbReference type="InterPro" id="IPR013783">
    <property type="entry name" value="Ig-like_fold"/>
</dbReference>
<dbReference type="CDD" id="cd00063">
    <property type="entry name" value="FN3"/>
    <property type="match status" value="1"/>
</dbReference>
<dbReference type="OrthoDB" id="1645838at2"/>
<evidence type="ECO:0000313" key="5">
    <source>
        <dbReference type="EMBL" id="CRK81186.1"/>
    </source>
</evidence>
<dbReference type="EMBL" id="CVRB01000001">
    <property type="protein sequence ID" value="CRK81186.1"/>
    <property type="molecule type" value="Genomic_DNA"/>
</dbReference>
<dbReference type="InterPro" id="IPR036116">
    <property type="entry name" value="FN3_sf"/>
</dbReference>
<evidence type="ECO:0000313" key="6">
    <source>
        <dbReference type="Proteomes" id="UP000199087"/>
    </source>
</evidence>
<dbReference type="PANTHER" id="PTHR43143">
    <property type="entry name" value="METALLOPHOSPHOESTERASE, CALCINEURIN SUPERFAMILY"/>
    <property type="match status" value="1"/>
</dbReference>
<dbReference type="SUPFAM" id="SSF49265">
    <property type="entry name" value="Fibronectin type III"/>
    <property type="match status" value="1"/>
</dbReference>
<dbReference type="InterPro" id="IPR004843">
    <property type="entry name" value="Calcineurin-like_PHP"/>
</dbReference>
<proteinExistence type="predicted"/>
<dbReference type="PROSITE" id="PS51175">
    <property type="entry name" value="CBM6"/>
    <property type="match status" value="1"/>
</dbReference>
<keyword evidence="1" id="KW-0732">Signal</keyword>
<dbReference type="AlphaFoldDB" id="A0A0U1NT16"/>
<feature type="domain" description="CBM6" evidence="4">
    <location>
        <begin position="583"/>
        <end position="704"/>
    </location>
</feature>
<dbReference type="PROSITE" id="PS50853">
    <property type="entry name" value="FN3"/>
    <property type="match status" value="1"/>
</dbReference>
<dbReference type="PANTHER" id="PTHR43143:SF1">
    <property type="entry name" value="SERINE_THREONINE-PROTEIN PHOSPHATASE CPPED1"/>
    <property type="match status" value="1"/>
</dbReference>
<accession>A0A0U1NT16</accession>
<feature type="domain" description="Fibronectin type-III" evidence="3">
    <location>
        <begin position="385"/>
        <end position="486"/>
    </location>
</feature>
<dbReference type="GO" id="GO:0030246">
    <property type="term" value="F:carbohydrate binding"/>
    <property type="evidence" value="ECO:0007669"/>
    <property type="project" value="InterPro"/>
</dbReference>
<dbReference type="PROSITE" id="PS51318">
    <property type="entry name" value="TAT"/>
    <property type="match status" value="1"/>
</dbReference>
<dbReference type="CDD" id="cd04080">
    <property type="entry name" value="CBM6_cellulase-like"/>
    <property type="match status" value="1"/>
</dbReference>
<dbReference type="SMART" id="SM00606">
    <property type="entry name" value="CBD_IV"/>
    <property type="match status" value="1"/>
</dbReference>
<dbReference type="Gene3D" id="3.60.21.10">
    <property type="match status" value="1"/>
</dbReference>
<feature type="compositionally biased region" description="Basic and acidic residues" evidence="2">
    <location>
        <begin position="213"/>
        <end position="228"/>
    </location>
</feature>
<dbReference type="Pfam" id="PF00149">
    <property type="entry name" value="Metallophos"/>
    <property type="match status" value="1"/>
</dbReference>
<sequence precursor="true">MKKDELNNEVKESLPDDLFRKEMDRRTFLEGTTKVAGAAFGLTLLGSLTSLPAKAASNSSFLYSNGNKPDLVFPVISDVHIQRQTDDFKNKLITTLDQLNKVVPKQDAFVVNGDLTDLGLVEEYDKFFSAYNPRKQSQAVSMFAIGNHDYWNGLSAAGAQKRFLDYTGMESMYYHKVVNGYHFIVLYTEDGNTPGTFSVKQIQWLDEQLKIANDDNQKKGNNSEKDDNSQGDDNWIKPIFVFHHQPIKGTIYGSEWGFDQNRDLFYNTLAKYPQVISFSGHTHYPLEDPKIIMQKDFTAIGTSTGAYMWLDSGRIQGEIPEGANLLNQALIVEVYNNEKVIIKRRDIQNNDWIGEPFVIENPGNKKEFKYTADRDKKAPFFTNHAMLSVVKEKTTATSVAIMFTQAKDNLLVHDYKVVTRNVETNAVAKEFLAFSEFYTHPVPNPLTLQIDGLEPKTTYEIAVTAIDAFGNVSDKSLKVLYITDNAKLNSIPAPAAIKGVDNGTAKTAADLKLPQTVKLDTNAGSIDAGVTWNVNASSYDPSLKTEQTFPITGTVTLPKGVINPNNIPLTTSISVTVDGVVAVFVKAANYTSAYNVQLENSSDIGGGQTVGYLAPGSWMEYSDIDIPSTGTYTLQYRVAVNYNNRAVISFVEDGVMKQTTSLPYSGGWSSWTTVYDKVTLEAGKHTIRLAVPNNGYNINWFKLSL</sequence>
<protein>
    <submittedName>
        <fullName evidence="5">Phosphatase/fibronectin domain-containing protein</fullName>
    </submittedName>
</protein>
<dbReference type="InterPro" id="IPR029052">
    <property type="entry name" value="Metallo-depent_PP-like"/>
</dbReference>
<feature type="region of interest" description="Disordered" evidence="2">
    <location>
        <begin position="213"/>
        <end position="232"/>
    </location>
</feature>
<dbReference type="InterPro" id="IPR006584">
    <property type="entry name" value="Cellulose-bd_IV"/>
</dbReference>
<gene>
    <name evidence="5" type="ORF">BN000_01086</name>
</gene>
<dbReference type="Proteomes" id="UP000199087">
    <property type="component" value="Unassembled WGS sequence"/>
</dbReference>
<dbReference type="STRING" id="1499688.BN000_01086"/>
<dbReference type="InterPro" id="IPR006311">
    <property type="entry name" value="TAT_signal"/>
</dbReference>
<name>A0A0U1NT16_9BACI</name>
<dbReference type="Gene3D" id="2.60.40.10">
    <property type="entry name" value="Immunoglobulins"/>
    <property type="match status" value="1"/>
</dbReference>
<dbReference type="SUPFAM" id="SSF56300">
    <property type="entry name" value="Metallo-dependent phosphatases"/>
    <property type="match status" value="1"/>
</dbReference>
<dbReference type="Pfam" id="PF03422">
    <property type="entry name" value="CBM_6"/>
    <property type="match status" value="1"/>
</dbReference>
<dbReference type="Gene3D" id="2.60.120.260">
    <property type="entry name" value="Galactose-binding domain-like"/>
    <property type="match status" value="1"/>
</dbReference>
<evidence type="ECO:0000256" key="1">
    <source>
        <dbReference type="ARBA" id="ARBA00022729"/>
    </source>
</evidence>
<dbReference type="SUPFAM" id="SSF49785">
    <property type="entry name" value="Galactose-binding domain-like"/>
    <property type="match status" value="1"/>
</dbReference>
<evidence type="ECO:0000256" key="2">
    <source>
        <dbReference type="SAM" id="MobiDB-lite"/>
    </source>
</evidence>
<dbReference type="InterPro" id="IPR003961">
    <property type="entry name" value="FN3_dom"/>
</dbReference>